<sequence length="94" mass="10389">MAQRMDVMARLREEADGCYSWSNAPGDVYAEHSHSYEKVLYCVAGSITFTLRDRKLRLRTGDRMVLPPGTVHGAVVGPDGCTCIEGRGRNMAAR</sequence>
<evidence type="ECO:0000313" key="3">
    <source>
        <dbReference type="Proteomes" id="UP000612893"/>
    </source>
</evidence>
<reference evidence="2" key="1">
    <citation type="submission" date="2020-10" db="EMBL/GenBank/DDBJ databases">
        <title>Ca. Dormibacterota MAGs.</title>
        <authorList>
            <person name="Montgomery K."/>
        </authorList>
    </citation>
    <scope>NUCLEOTIDE SEQUENCE [LARGE SCALE GENOMIC DNA]</scope>
    <source>
        <strain evidence="2">SC8812_S17_10</strain>
    </source>
</reference>
<dbReference type="RefSeq" id="WP_338199350.1">
    <property type="nucleotide sequence ID" value="NZ_JAEKNR010000049.1"/>
</dbReference>
<dbReference type="InterPro" id="IPR014710">
    <property type="entry name" value="RmlC-like_jellyroll"/>
</dbReference>
<comment type="caution">
    <text evidence="2">The sequence shown here is derived from an EMBL/GenBank/DDBJ whole genome shotgun (WGS) entry which is preliminary data.</text>
</comment>
<dbReference type="Pfam" id="PF07883">
    <property type="entry name" value="Cupin_2"/>
    <property type="match status" value="1"/>
</dbReference>
<dbReference type="EMBL" id="JAEKNR010000049">
    <property type="protein sequence ID" value="MBJ7597265.1"/>
    <property type="molecule type" value="Genomic_DNA"/>
</dbReference>
<dbReference type="SUPFAM" id="SSF51182">
    <property type="entry name" value="RmlC-like cupins"/>
    <property type="match status" value="1"/>
</dbReference>
<feature type="domain" description="Cupin type-2" evidence="1">
    <location>
        <begin position="24"/>
        <end position="74"/>
    </location>
</feature>
<evidence type="ECO:0000313" key="2">
    <source>
        <dbReference type="EMBL" id="MBJ7597265.1"/>
    </source>
</evidence>
<name>A0A934K2I4_9BACT</name>
<protein>
    <submittedName>
        <fullName evidence="2">AraC family ligand binding domain-containing protein</fullName>
    </submittedName>
</protein>
<gene>
    <name evidence="2" type="ORF">JF922_04150</name>
</gene>
<accession>A0A934K2I4</accession>
<dbReference type="InterPro" id="IPR013096">
    <property type="entry name" value="Cupin_2"/>
</dbReference>
<organism evidence="2 3">
    <name type="scientific">Candidatus Nephthysia bennettiae</name>
    <dbReference type="NCBI Taxonomy" id="3127016"/>
    <lineage>
        <taxon>Bacteria</taxon>
        <taxon>Bacillati</taxon>
        <taxon>Candidatus Dormiibacterota</taxon>
        <taxon>Candidatus Dormibacteria</taxon>
        <taxon>Candidatus Dormibacterales</taxon>
        <taxon>Candidatus Dormibacteraceae</taxon>
        <taxon>Candidatus Nephthysia</taxon>
    </lineage>
</organism>
<proteinExistence type="predicted"/>
<dbReference type="AlphaFoldDB" id="A0A934K2I4"/>
<keyword evidence="3" id="KW-1185">Reference proteome</keyword>
<dbReference type="Proteomes" id="UP000612893">
    <property type="component" value="Unassembled WGS sequence"/>
</dbReference>
<dbReference type="Gene3D" id="2.60.120.10">
    <property type="entry name" value="Jelly Rolls"/>
    <property type="match status" value="1"/>
</dbReference>
<dbReference type="InterPro" id="IPR011051">
    <property type="entry name" value="RmlC_Cupin_sf"/>
</dbReference>
<evidence type="ECO:0000259" key="1">
    <source>
        <dbReference type="Pfam" id="PF07883"/>
    </source>
</evidence>